<comment type="subcellular location">
    <subcellularLocation>
        <location evidence="1">Periplasm</location>
    </subcellularLocation>
</comment>
<keyword evidence="3" id="KW-0732">Signal</keyword>
<dbReference type="GO" id="GO:0042597">
    <property type="term" value="C:periplasmic space"/>
    <property type="evidence" value="ECO:0007669"/>
    <property type="project" value="UniProtKB-SubCell"/>
</dbReference>
<accession>S6V7L7</accession>
<dbReference type="EMBL" id="AOKG01001316">
    <property type="protein sequence ID" value="EPN50204.1"/>
    <property type="molecule type" value="Genomic_DNA"/>
</dbReference>
<protein>
    <submittedName>
        <fullName evidence="5">Penicillin amidase family protein</fullName>
    </submittedName>
</protein>
<organism evidence="5 6">
    <name type="scientific">Pseudomonas syringae pv. actinidiae ICMP 18807</name>
    <dbReference type="NCBI Taxonomy" id="1194404"/>
    <lineage>
        <taxon>Bacteria</taxon>
        <taxon>Pseudomonadati</taxon>
        <taxon>Pseudomonadota</taxon>
        <taxon>Gammaproteobacteria</taxon>
        <taxon>Pseudomonadales</taxon>
        <taxon>Pseudomonadaceae</taxon>
        <taxon>Pseudomonas</taxon>
        <taxon>Pseudomonas syringae</taxon>
    </lineage>
</organism>
<proteinExistence type="inferred from homology"/>
<comment type="caution">
    <text evidence="5">The sequence shown here is derived from an EMBL/GenBank/DDBJ whole genome shotgun (WGS) entry which is preliminary data.</text>
</comment>
<name>S6V7L7_PSESF</name>
<evidence type="ECO:0000256" key="2">
    <source>
        <dbReference type="ARBA" id="ARBA00006586"/>
    </source>
</evidence>
<gene>
    <name evidence="5" type="ORF">A244_19093</name>
</gene>
<dbReference type="Pfam" id="PF01804">
    <property type="entry name" value="Penicil_amidase"/>
    <property type="match status" value="1"/>
</dbReference>
<dbReference type="InterPro" id="IPR023343">
    <property type="entry name" value="Penicillin_amidase_dom1"/>
</dbReference>
<dbReference type="AlphaFoldDB" id="S6V7L7"/>
<evidence type="ECO:0000313" key="5">
    <source>
        <dbReference type="EMBL" id="EPN50204.1"/>
    </source>
</evidence>
<dbReference type="Proteomes" id="UP000015729">
    <property type="component" value="Unassembled WGS sequence"/>
</dbReference>
<dbReference type="SUPFAM" id="SSF56235">
    <property type="entry name" value="N-terminal nucleophile aminohydrolases (Ntn hydrolases)"/>
    <property type="match status" value="1"/>
</dbReference>
<dbReference type="InterPro" id="IPR029055">
    <property type="entry name" value="Ntn_hydrolases_N"/>
</dbReference>
<reference evidence="5 6" key="1">
    <citation type="journal article" date="2013" name="PLoS Pathog.">
        <title>Genomic analysis of the Kiwifruit pathogen Pseudomonas syringae pv. actinidiae provides insight into the origins of an emergent plant disease.</title>
        <authorList>
            <person name="McCann H.C."/>
            <person name="Rikkerink E.H."/>
            <person name="Bertels F."/>
            <person name="Fiers M."/>
            <person name="Lu A."/>
            <person name="Rees-George J."/>
            <person name="Andersen M.T."/>
            <person name="Gleave A.P."/>
            <person name="Haubold B."/>
            <person name="Wohlers M.W."/>
            <person name="Guttman D.S."/>
            <person name="Wang P.W."/>
            <person name="Straub C."/>
            <person name="Vanneste J.L."/>
            <person name="Rainey P.B."/>
            <person name="Templeton M.D."/>
        </authorList>
    </citation>
    <scope>NUCLEOTIDE SEQUENCE [LARGE SCALE GENOMIC DNA]</scope>
    <source>
        <strain evidence="5 6">ICMP 18807</strain>
    </source>
</reference>
<sequence length="78" mass="8764">YLGPDKATLEQRNNLASDLLFQWLNTPQALADFWKAQSPEIRQLMQGYVAGYNRSLAEQTAKGLPQPCAADWVRPIST</sequence>
<dbReference type="InterPro" id="IPR002692">
    <property type="entry name" value="S45"/>
</dbReference>
<evidence type="ECO:0000313" key="6">
    <source>
        <dbReference type="Proteomes" id="UP000015729"/>
    </source>
</evidence>
<keyword evidence="4" id="KW-0574">Periplasm</keyword>
<dbReference type="Gene3D" id="1.10.439.10">
    <property type="entry name" value="Penicillin Amidohydrolase, domain 1"/>
    <property type="match status" value="1"/>
</dbReference>
<comment type="similarity">
    <text evidence="2">Belongs to the peptidase S45 family.</text>
</comment>
<dbReference type="GO" id="GO:0017000">
    <property type="term" value="P:antibiotic biosynthetic process"/>
    <property type="evidence" value="ECO:0007669"/>
    <property type="project" value="InterPro"/>
</dbReference>
<feature type="non-terminal residue" evidence="5">
    <location>
        <position position="78"/>
    </location>
</feature>
<dbReference type="GO" id="GO:0016811">
    <property type="term" value="F:hydrolase activity, acting on carbon-nitrogen (but not peptide) bonds, in linear amides"/>
    <property type="evidence" value="ECO:0007669"/>
    <property type="project" value="InterPro"/>
</dbReference>
<feature type="non-terminal residue" evidence="5">
    <location>
        <position position="1"/>
    </location>
</feature>
<evidence type="ECO:0000256" key="3">
    <source>
        <dbReference type="ARBA" id="ARBA00022729"/>
    </source>
</evidence>
<evidence type="ECO:0000256" key="4">
    <source>
        <dbReference type="ARBA" id="ARBA00022764"/>
    </source>
</evidence>
<evidence type="ECO:0000256" key="1">
    <source>
        <dbReference type="ARBA" id="ARBA00004418"/>
    </source>
</evidence>